<name>A0A936YPD1_9HYPH</name>
<dbReference type="Proteomes" id="UP000633219">
    <property type="component" value="Unassembled WGS sequence"/>
</dbReference>
<gene>
    <name evidence="2" type="ORF">JJB09_10165</name>
</gene>
<keyword evidence="1" id="KW-1133">Transmembrane helix</keyword>
<accession>A0A936YPD1</accession>
<dbReference type="EMBL" id="JAEQNC010000005">
    <property type="protein sequence ID" value="MBL0372392.1"/>
    <property type="molecule type" value="Genomic_DNA"/>
</dbReference>
<keyword evidence="1" id="KW-0472">Membrane</keyword>
<dbReference type="RefSeq" id="WP_201657036.1">
    <property type="nucleotide sequence ID" value="NZ_JAEQNC010000005.1"/>
</dbReference>
<evidence type="ECO:0000313" key="2">
    <source>
        <dbReference type="EMBL" id="MBL0372392.1"/>
    </source>
</evidence>
<evidence type="ECO:0000256" key="1">
    <source>
        <dbReference type="SAM" id="Phobius"/>
    </source>
</evidence>
<reference evidence="2" key="1">
    <citation type="submission" date="2021-01" db="EMBL/GenBank/DDBJ databases">
        <title>Rhizobium sp. strain KVB221 16S ribosomal RNA gene Genome sequencing and assembly.</title>
        <authorList>
            <person name="Kang M."/>
        </authorList>
    </citation>
    <scope>NUCLEOTIDE SEQUENCE</scope>
    <source>
        <strain evidence="2">KVB221</strain>
    </source>
</reference>
<organism evidence="2 3">
    <name type="scientific">Rhizobium setariae</name>
    <dbReference type="NCBI Taxonomy" id="2801340"/>
    <lineage>
        <taxon>Bacteria</taxon>
        <taxon>Pseudomonadati</taxon>
        <taxon>Pseudomonadota</taxon>
        <taxon>Alphaproteobacteria</taxon>
        <taxon>Hyphomicrobiales</taxon>
        <taxon>Rhizobiaceae</taxon>
        <taxon>Rhizobium/Agrobacterium group</taxon>
        <taxon>Rhizobium</taxon>
    </lineage>
</organism>
<dbReference type="AlphaFoldDB" id="A0A936YPD1"/>
<sequence>MTNPNIQEEEDKPLDPAMENVRRKMVRLLFISSSAIVLALMAVLGSIVYKANKNSTAAKEATAAVAVNAPVAAAQTATLPKGFAIETTTVDGNRIWFMGTGADGKHLMIVHDISTGKTLTEISIVTQ</sequence>
<comment type="caution">
    <text evidence="2">The sequence shown here is derived from an EMBL/GenBank/DDBJ whole genome shotgun (WGS) entry which is preliminary data.</text>
</comment>
<protein>
    <submittedName>
        <fullName evidence="2">Uncharacterized protein</fullName>
    </submittedName>
</protein>
<keyword evidence="1" id="KW-0812">Transmembrane</keyword>
<keyword evidence="3" id="KW-1185">Reference proteome</keyword>
<feature type="transmembrane region" description="Helical" evidence="1">
    <location>
        <begin position="28"/>
        <end position="49"/>
    </location>
</feature>
<proteinExistence type="predicted"/>
<evidence type="ECO:0000313" key="3">
    <source>
        <dbReference type="Proteomes" id="UP000633219"/>
    </source>
</evidence>